<feature type="domain" description="Clr5" evidence="2">
    <location>
        <begin position="99"/>
        <end position="152"/>
    </location>
</feature>
<evidence type="ECO:0000313" key="3">
    <source>
        <dbReference type="EMBL" id="PSR82427.1"/>
    </source>
</evidence>
<evidence type="ECO:0000313" key="4">
    <source>
        <dbReference type="Proteomes" id="UP000241462"/>
    </source>
</evidence>
<dbReference type="PANTHER" id="PTHR38788">
    <property type="entry name" value="CLR5 DOMAIN-CONTAINING PROTEIN"/>
    <property type="match status" value="1"/>
</dbReference>
<proteinExistence type="predicted"/>
<dbReference type="InParanoid" id="A0A2T3A403"/>
<dbReference type="InterPro" id="IPR025676">
    <property type="entry name" value="Clr5_dom"/>
</dbReference>
<dbReference type="Proteomes" id="UP000241462">
    <property type="component" value="Unassembled WGS sequence"/>
</dbReference>
<feature type="region of interest" description="Disordered" evidence="1">
    <location>
        <begin position="1"/>
        <end position="28"/>
    </location>
</feature>
<feature type="region of interest" description="Disordered" evidence="1">
    <location>
        <begin position="190"/>
        <end position="228"/>
    </location>
</feature>
<feature type="compositionally biased region" description="Basic and acidic residues" evidence="1">
    <location>
        <begin position="69"/>
        <end position="79"/>
    </location>
</feature>
<feature type="compositionally biased region" description="Polar residues" evidence="1">
    <location>
        <begin position="213"/>
        <end position="223"/>
    </location>
</feature>
<dbReference type="AlphaFoldDB" id="A0A2T3A403"/>
<organism evidence="3 4">
    <name type="scientific">Coniella lustricola</name>
    <dbReference type="NCBI Taxonomy" id="2025994"/>
    <lineage>
        <taxon>Eukaryota</taxon>
        <taxon>Fungi</taxon>
        <taxon>Dikarya</taxon>
        <taxon>Ascomycota</taxon>
        <taxon>Pezizomycotina</taxon>
        <taxon>Sordariomycetes</taxon>
        <taxon>Sordariomycetidae</taxon>
        <taxon>Diaporthales</taxon>
        <taxon>Schizoparmaceae</taxon>
        <taxon>Coniella</taxon>
    </lineage>
</organism>
<reference evidence="3 4" key="1">
    <citation type="journal article" date="2018" name="Mycol. Prog.">
        <title>Coniella lustricola, a new species from submerged detritus.</title>
        <authorList>
            <person name="Raudabaugh D.B."/>
            <person name="Iturriaga T."/>
            <person name="Carver A."/>
            <person name="Mondo S."/>
            <person name="Pangilinan J."/>
            <person name="Lipzen A."/>
            <person name="He G."/>
            <person name="Amirebrahimi M."/>
            <person name="Grigoriev I.V."/>
            <person name="Miller A.N."/>
        </authorList>
    </citation>
    <scope>NUCLEOTIDE SEQUENCE [LARGE SCALE GENOMIC DNA]</scope>
    <source>
        <strain evidence="3 4">B22-T-1</strain>
    </source>
</reference>
<dbReference type="STRING" id="2025994.A0A2T3A403"/>
<evidence type="ECO:0000259" key="2">
    <source>
        <dbReference type="Pfam" id="PF14420"/>
    </source>
</evidence>
<sequence length="603" mass="68223">MDFQGSEHFGDFHFSVSEPSPLGSEAASQLHEPRTLACLSYAHDLSAIIPSSEDGSLLGLAPQTLYHHTESDTSLDRDATLSTSPPGSVEGSRRHVNPSEEQWKQYRELITRLYWEDNLPMPAVREYMGSEHGFHATARAYKFRFKKWGLRKNIKGHEARELVSGSKNPRDFWAGSKGLNFERRIARHMEKTREGRSSRHSSRPRSPHALDVTINSSHQQPQRRPSAAGPYEAMLTAKHYWEIWVTRSSHSFGSICLKEDASLEQSLADESISTFFSLFERSLVALSCDQETNRAFADVDQSFTYLNGLMTLRHPFIHIRILSLAVGYRRFPHVEVCYRVCCLLLDYCLGLLRTLYGQGDPVCRLWSAITDMLQAKEEPQYYDQFLESICGTWSTVWTQTQGYLDLGSVRLEAYITSPQRCQYETTLRRHLADPAAATDDTLTPAAQESRLALAELLINQGRILEAQPVLADVQRYKLFDFVDPESKGFWLSELMWRAGNPQRSVQVLQEVLEKLDSRPTTDHTGPPTVSSLQVLVLLYHRQTMLLSPGGARSLKTRIAESLANHTTTQKTPSSPTLLHLAACDYEIQIGSRSGPHISWRPSP</sequence>
<evidence type="ECO:0000256" key="1">
    <source>
        <dbReference type="SAM" id="MobiDB-lite"/>
    </source>
</evidence>
<dbReference type="PANTHER" id="PTHR38788:SF3">
    <property type="entry name" value="CLR5 DOMAIN-CONTAINING PROTEIN"/>
    <property type="match status" value="1"/>
</dbReference>
<protein>
    <recommendedName>
        <fullName evidence="2">Clr5 domain-containing protein</fullName>
    </recommendedName>
</protein>
<dbReference type="EMBL" id="KZ678478">
    <property type="protein sequence ID" value="PSR82427.1"/>
    <property type="molecule type" value="Genomic_DNA"/>
</dbReference>
<keyword evidence="4" id="KW-1185">Reference proteome</keyword>
<dbReference type="Pfam" id="PF14420">
    <property type="entry name" value="Clr5"/>
    <property type="match status" value="1"/>
</dbReference>
<gene>
    <name evidence="3" type="ORF">BD289DRAFT_15564</name>
</gene>
<dbReference type="OrthoDB" id="5308957at2759"/>
<name>A0A2T3A403_9PEZI</name>
<feature type="region of interest" description="Disordered" evidence="1">
    <location>
        <begin position="69"/>
        <end position="98"/>
    </location>
</feature>
<accession>A0A2T3A403</accession>